<keyword evidence="2" id="KW-1185">Reference proteome</keyword>
<name>A0AA96GIT6_9BACT</name>
<dbReference type="KEGG" id="nneo:PQG83_18575"/>
<evidence type="ECO:0000313" key="2">
    <source>
        <dbReference type="Proteomes" id="UP001302494"/>
    </source>
</evidence>
<dbReference type="PROSITE" id="PS51257">
    <property type="entry name" value="PROKAR_LIPOPROTEIN"/>
    <property type="match status" value="1"/>
</dbReference>
<evidence type="ECO:0000313" key="1">
    <source>
        <dbReference type="EMBL" id="WNM61727.1"/>
    </source>
</evidence>
<dbReference type="Proteomes" id="UP001302494">
    <property type="component" value="Chromosome"/>
</dbReference>
<dbReference type="EMBL" id="CP116968">
    <property type="protein sequence ID" value="WNM61727.1"/>
    <property type="molecule type" value="Genomic_DNA"/>
</dbReference>
<protein>
    <submittedName>
        <fullName evidence="1">DUF3047 domain-containing protein</fullName>
    </submittedName>
</protein>
<gene>
    <name evidence="1" type="ORF">PQG83_18575</name>
</gene>
<organism evidence="1 2">
    <name type="scientific">Candidatus Nitrospira neomarina</name>
    <dbReference type="NCBI Taxonomy" id="3020899"/>
    <lineage>
        <taxon>Bacteria</taxon>
        <taxon>Pseudomonadati</taxon>
        <taxon>Nitrospirota</taxon>
        <taxon>Nitrospiria</taxon>
        <taxon>Nitrospirales</taxon>
        <taxon>Nitrospiraceae</taxon>
        <taxon>Nitrospira</taxon>
    </lineage>
</organism>
<dbReference type="Pfam" id="PF11249">
    <property type="entry name" value="DUF3047"/>
    <property type="match status" value="1"/>
</dbReference>
<dbReference type="RefSeq" id="WP_312744231.1">
    <property type="nucleotide sequence ID" value="NZ_CP116968.1"/>
</dbReference>
<proteinExistence type="predicted"/>
<dbReference type="AlphaFoldDB" id="A0AA96GIT6"/>
<dbReference type="InterPro" id="IPR021409">
    <property type="entry name" value="DUF3047"/>
</dbReference>
<reference evidence="1 2" key="1">
    <citation type="submission" date="2023-01" db="EMBL/GenBank/DDBJ databases">
        <title>Cultivation and genomic characterization of new, ubiquitous marine nitrite-oxidizing bacteria from the Nitrospirales.</title>
        <authorList>
            <person name="Mueller A.J."/>
            <person name="Daebeler A."/>
            <person name="Herbold C.W."/>
            <person name="Kirkegaard R.H."/>
            <person name="Daims H."/>
        </authorList>
    </citation>
    <scope>NUCLEOTIDE SEQUENCE [LARGE SCALE GENOMIC DNA]</scope>
    <source>
        <strain evidence="1 2">DK</strain>
    </source>
</reference>
<accession>A0AA96GIT6</accession>
<sequence length="272" mass="29966">MRTHKIYLTFLLGGVGVLGCVIFGFVPTTYGATTPIPSLYEPTSLSRLEALPHRWSLKVWEGIGQVQVVQEDHRKVLRLETEQGCISLFRSLTVNLEASPVVSWEWNVLTLPTAVASSQSSRDDHGAALYLVFSSREAPSRKTILGYIWDNARPVGTILVHPKDPSVHYVIVRSGPSQLGTWFTEERNVLADYRSIFGEEPSILEGMSLVVDSDQTGSKAATLFGPIAFHSEFKLAREIPDQGDEPSQGTSKNKLLGALLMYLGLKHSQGTN</sequence>